<accession>A0ABR2YYL1</accession>
<sequence length="243" mass="26749">MDKCRNNALSMEAQRSRFEDASRDGAYSLDRYVTEISTFKDSPIINAYLCCIEGAVSQVLDQKASVALAQDTRNYAGLLGSADIELVVKDVDGGIPREQRRDLALVAARAIFIDLRYNYTATVGKQVVTLQPLTTDLPTVDIAFQSLSNGNDCSSHALTKKHAARTAVMALNIMQHIYSLPKVPGQDLEHIVIGANWQDEGDPSFEQYFQRSLDSIVAHSVSNAWREASLSVTHLLQTNQACV</sequence>
<keyword evidence="2" id="KW-1185">Reference proteome</keyword>
<proteinExistence type="predicted"/>
<dbReference type="Proteomes" id="UP001491310">
    <property type="component" value="Unassembled WGS sequence"/>
</dbReference>
<organism evidence="1 2">
    <name type="scientific">Coccomyxa subellipsoidea</name>
    <dbReference type="NCBI Taxonomy" id="248742"/>
    <lineage>
        <taxon>Eukaryota</taxon>
        <taxon>Viridiplantae</taxon>
        <taxon>Chlorophyta</taxon>
        <taxon>core chlorophytes</taxon>
        <taxon>Trebouxiophyceae</taxon>
        <taxon>Trebouxiophyceae incertae sedis</taxon>
        <taxon>Coccomyxaceae</taxon>
        <taxon>Coccomyxa</taxon>
    </lineage>
</organism>
<evidence type="ECO:0000313" key="2">
    <source>
        <dbReference type="Proteomes" id="UP001491310"/>
    </source>
</evidence>
<dbReference type="EMBL" id="JALJOT010000003">
    <property type="protein sequence ID" value="KAK9916850.1"/>
    <property type="molecule type" value="Genomic_DNA"/>
</dbReference>
<comment type="caution">
    <text evidence="1">The sequence shown here is derived from an EMBL/GenBank/DDBJ whole genome shotgun (WGS) entry which is preliminary data.</text>
</comment>
<protein>
    <submittedName>
        <fullName evidence="1">Uncharacterized protein</fullName>
    </submittedName>
</protein>
<gene>
    <name evidence="1" type="ORF">WJX75_007859</name>
</gene>
<reference evidence="1 2" key="1">
    <citation type="journal article" date="2024" name="Nat. Commun.">
        <title>Phylogenomics reveals the evolutionary origins of lichenization in chlorophyte algae.</title>
        <authorList>
            <person name="Puginier C."/>
            <person name="Libourel C."/>
            <person name="Otte J."/>
            <person name="Skaloud P."/>
            <person name="Haon M."/>
            <person name="Grisel S."/>
            <person name="Petersen M."/>
            <person name="Berrin J.G."/>
            <person name="Delaux P.M."/>
            <person name="Dal Grande F."/>
            <person name="Keller J."/>
        </authorList>
    </citation>
    <scope>NUCLEOTIDE SEQUENCE [LARGE SCALE GENOMIC DNA]</scope>
    <source>
        <strain evidence="1 2">SAG 216-7</strain>
    </source>
</reference>
<name>A0ABR2YYL1_9CHLO</name>
<evidence type="ECO:0000313" key="1">
    <source>
        <dbReference type="EMBL" id="KAK9916850.1"/>
    </source>
</evidence>